<gene>
    <name evidence="2" type="ORF">MAR_035515</name>
</gene>
<dbReference type="EMBL" id="CP111018">
    <property type="protein sequence ID" value="WAR10439.1"/>
    <property type="molecule type" value="Genomic_DNA"/>
</dbReference>
<keyword evidence="1" id="KW-0812">Transmembrane</keyword>
<reference evidence="2" key="1">
    <citation type="submission" date="2022-11" db="EMBL/GenBank/DDBJ databases">
        <title>Centuries of genome instability and evolution in soft-shell clam transmissible cancer (bioRxiv).</title>
        <authorList>
            <person name="Hart S.F.M."/>
            <person name="Yonemitsu M.A."/>
            <person name="Giersch R.M."/>
            <person name="Beal B.F."/>
            <person name="Arriagada G."/>
            <person name="Davis B.W."/>
            <person name="Ostrander E.A."/>
            <person name="Goff S.P."/>
            <person name="Metzger M.J."/>
        </authorList>
    </citation>
    <scope>NUCLEOTIDE SEQUENCE</scope>
    <source>
        <strain evidence="2">MELC-2E11</strain>
        <tissue evidence="2">Siphon/mantle</tissue>
    </source>
</reference>
<evidence type="ECO:0000313" key="3">
    <source>
        <dbReference type="Proteomes" id="UP001164746"/>
    </source>
</evidence>
<name>A0ABY7EMW6_MYAAR</name>
<feature type="transmembrane region" description="Helical" evidence="1">
    <location>
        <begin position="75"/>
        <end position="97"/>
    </location>
</feature>
<keyword evidence="3" id="KW-1185">Reference proteome</keyword>
<evidence type="ECO:0000256" key="1">
    <source>
        <dbReference type="SAM" id="Phobius"/>
    </source>
</evidence>
<protein>
    <submittedName>
        <fullName evidence="2">Uncharacterized protein</fullName>
    </submittedName>
</protein>
<dbReference type="Proteomes" id="UP001164746">
    <property type="component" value="Chromosome 7"/>
</dbReference>
<accession>A0ABY7EMW6</accession>
<proteinExistence type="predicted"/>
<evidence type="ECO:0000313" key="2">
    <source>
        <dbReference type="EMBL" id="WAR10439.1"/>
    </source>
</evidence>
<organism evidence="2 3">
    <name type="scientific">Mya arenaria</name>
    <name type="common">Soft-shell clam</name>
    <dbReference type="NCBI Taxonomy" id="6604"/>
    <lineage>
        <taxon>Eukaryota</taxon>
        <taxon>Metazoa</taxon>
        <taxon>Spiralia</taxon>
        <taxon>Lophotrochozoa</taxon>
        <taxon>Mollusca</taxon>
        <taxon>Bivalvia</taxon>
        <taxon>Autobranchia</taxon>
        <taxon>Heteroconchia</taxon>
        <taxon>Euheterodonta</taxon>
        <taxon>Imparidentia</taxon>
        <taxon>Neoheterodontei</taxon>
        <taxon>Myida</taxon>
        <taxon>Myoidea</taxon>
        <taxon>Myidae</taxon>
        <taxon>Mya</taxon>
    </lineage>
</organism>
<sequence length="153" mass="17855">MFTNIITDTMQERLENVSIECLCKVGVCQPPLIVAPITVNPTKPNIPRVVRKGAYFTYLDDKSGFNNIKLSEHSYQYDCVLLMGWILFFFQNFGIWIQAKQLRLPHLKFANAVLHSPENRSGAINVFQQITSYSGKLYHMRYLDKTWLLFEFR</sequence>
<keyword evidence="1" id="KW-1133">Transmembrane helix</keyword>
<keyword evidence="1" id="KW-0472">Membrane</keyword>